<feature type="signal peptide" evidence="2">
    <location>
        <begin position="1"/>
        <end position="23"/>
    </location>
</feature>
<accession>A0A916K262</accession>
<keyword evidence="4" id="KW-1185">Reference proteome</keyword>
<evidence type="ECO:0000313" key="3">
    <source>
        <dbReference type="EMBL" id="CAG7625122.1"/>
    </source>
</evidence>
<name>A0A916K262_9BACL</name>
<dbReference type="RefSeq" id="WP_218092471.1">
    <property type="nucleotide sequence ID" value="NZ_CAJVAS010000010.1"/>
</dbReference>
<feature type="region of interest" description="Disordered" evidence="1">
    <location>
        <begin position="164"/>
        <end position="268"/>
    </location>
</feature>
<evidence type="ECO:0008006" key="5">
    <source>
        <dbReference type="Google" id="ProtNLM"/>
    </source>
</evidence>
<proteinExistence type="predicted"/>
<evidence type="ECO:0000313" key="4">
    <source>
        <dbReference type="Proteomes" id="UP000693672"/>
    </source>
</evidence>
<sequence>MNKAYKWLALLLVFALLAGCGDAGSYVKDNYSLIDVQGQGKSTAKVYVVEGKDVPTVAKELAQQEKPSETSKESLDNMFLVYDNKIVNVQKDPSNEANTLVELDSIEYAKQNYDSSFLQGYLTASILQSVLGGGWFNSSRGYDYRGYTSSKRYDDYGKYQAAPYPAGSSGTASKTPAQTQQPTTSDRKGSFTTTPPKSSSSTAPPAASGSTSTTTPKSGSSVTTPPKSSSSSSSSSNIRRNDGSKPTYKAPTSSKPSTSSRSGSFKRK</sequence>
<feature type="chain" id="PRO_5039394942" description="DUF4247 domain-containing protein" evidence="2">
    <location>
        <begin position="24"/>
        <end position="268"/>
    </location>
</feature>
<dbReference type="InterPro" id="IPR025341">
    <property type="entry name" value="DUF4247"/>
</dbReference>
<evidence type="ECO:0000256" key="2">
    <source>
        <dbReference type="SAM" id="SignalP"/>
    </source>
</evidence>
<dbReference type="PROSITE" id="PS51257">
    <property type="entry name" value="PROKAR_LIPOPROTEIN"/>
    <property type="match status" value="1"/>
</dbReference>
<organism evidence="3 4">
    <name type="scientific">Paenibacillus solanacearum</name>
    <dbReference type="NCBI Taxonomy" id="2048548"/>
    <lineage>
        <taxon>Bacteria</taxon>
        <taxon>Bacillati</taxon>
        <taxon>Bacillota</taxon>
        <taxon>Bacilli</taxon>
        <taxon>Bacillales</taxon>
        <taxon>Paenibacillaceae</taxon>
        <taxon>Paenibacillus</taxon>
    </lineage>
</organism>
<feature type="compositionally biased region" description="Polar residues" evidence="1">
    <location>
        <begin position="168"/>
        <end position="184"/>
    </location>
</feature>
<dbReference type="AlphaFoldDB" id="A0A916K262"/>
<feature type="compositionally biased region" description="Low complexity" evidence="1">
    <location>
        <begin position="244"/>
        <end position="268"/>
    </location>
</feature>
<keyword evidence="2" id="KW-0732">Signal</keyword>
<dbReference type="EMBL" id="CAJVAS010000010">
    <property type="protein sequence ID" value="CAG7625122.1"/>
    <property type="molecule type" value="Genomic_DNA"/>
</dbReference>
<protein>
    <recommendedName>
        <fullName evidence="5">DUF4247 domain-containing protein</fullName>
    </recommendedName>
</protein>
<gene>
    <name evidence="3" type="ORF">PAESOLCIP111_02694</name>
</gene>
<feature type="compositionally biased region" description="Low complexity" evidence="1">
    <location>
        <begin position="190"/>
        <end position="236"/>
    </location>
</feature>
<reference evidence="3" key="1">
    <citation type="submission" date="2021-06" db="EMBL/GenBank/DDBJ databases">
        <authorList>
            <person name="Criscuolo A."/>
        </authorList>
    </citation>
    <scope>NUCLEOTIDE SEQUENCE</scope>
    <source>
        <strain evidence="3">CIP111600</strain>
    </source>
</reference>
<dbReference type="Pfam" id="PF14042">
    <property type="entry name" value="DUF4247"/>
    <property type="match status" value="1"/>
</dbReference>
<dbReference type="Proteomes" id="UP000693672">
    <property type="component" value="Unassembled WGS sequence"/>
</dbReference>
<comment type="caution">
    <text evidence="3">The sequence shown here is derived from an EMBL/GenBank/DDBJ whole genome shotgun (WGS) entry which is preliminary data.</text>
</comment>
<evidence type="ECO:0000256" key="1">
    <source>
        <dbReference type="SAM" id="MobiDB-lite"/>
    </source>
</evidence>